<evidence type="ECO:0000313" key="1">
    <source>
        <dbReference type="EMBL" id="KAJ7362715.1"/>
    </source>
</evidence>
<organism evidence="1 2">
    <name type="scientific">Mycena albidolilacea</name>
    <dbReference type="NCBI Taxonomy" id="1033008"/>
    <lineage>
        <taxon>Eukaryota</taxon>
        <taxon>Fungi</taxon>
        <taxon>Dikarya</taxon>
        <taxon>Basidiomycota</taxon>
        <taxon>Agaricomycotina</taxon>
        <taxon>Agaricomycetes</taxon>
        <taxon>Agaricomycetidae</taxon>
        <taxon>Agaricales</taxon>
        <taxon>Marasmiineae</taxon>
        <taxon>Mycenaceae</taxon>
        <taxon>Mycena</taxon>
    </lineage>
</organism>
<dbReference type="Gene3D" id="1.25.40.10">
    <property type="entry name" value="Tetratricopeptide repeat domain"/>
    <property type="match status" value="1"/>
</dbReference>
<dbReference type="AlphaFoldDB" id="A0AAD7F2R2"/>
<sequence>MRGAERPGGGMRWTRPFLPPLEPLSHDAACQTFADITDVRHDDADIQELLGFTDNVPLAVNLVANIAAFEGYDTIVSRWKEEKTTLFSEGSDKRSNLDLFESPLLSLLPDGISETDLLQSDLPITTIGRSKTTLVRTSLVYLDHDKRVRVFVPIREYIRARSPPPPSLCRPLRSHFHRLIMLWHDYQHLSTTGIAQRIAANVGNFHAVLAHGLDSGEPDLTETVYSILTFDSFYRMSRGRSSGMLELLPDYLEHLVDHRLQGAYLGKLVTTWQYRPLSDSEQLEKTAIEHFKAAGDMAGEANFLCGLGTYFRQHDNDIPKALRYYERAVNLAKEVNDIKTQCVAIREAALSMRRLAQIHGLFYHEAQAIRVELLCRVSLGNLASCVTLSAQGRALLAFCGLQGSTLDLALVNSDAEVHLQKTEYAEARALYSRTYVDQAPMAHAYDRLNLVDIDNEIGVDTVKVCQDLEAVKSTFESIMNPPGITLREVFEAYVDIRDGLLTKARLSLEKSFAATRGNDQEISILCLNKLGNLSCGLAATWTTFGWTLVLMGFALKGNNTIAIYHALRCMGDVFLAGDDDDTALSLFHVALEGFTATDIHRSRGECALRLGDIFHVRGNKEDVFNLWNTARQCFVRSLQTRDIIRVDERIRAHSQ</sequence>
<gene>
    <name evidence="1" type="ORF">DFH08DRAFT_950949</name>
</gene>
<protein>
    <submittedName>
        <fullName evidence="1">Uncharacterized protein</fullName>
    </submittedName>
</protein>
<dbReference type="EMBL" id="JARIHO010000004">
    <property type="protein sequence ID" value="KAJ7362715.1"/>
    <property type="molecule type" value="Genomic_DNA"/>
</dbReference>
<dbReference type="InterPro" id="IPR011990">
    <property type="entry name" value="TPR-like_helical_dom_sf"/>
</dbReference>
<comment type="caution">
    <text evidence="1">The sequence shown here is derived from an EMBL/GenBank/DDBJ whole genome shotgun (WGS) entry which is preliminary data.</text>
</comment>
<keyword evidence="2" id="KW-1185">Reference proteome</keyword>
<reference evidence="1" key="1">
    <citation type="submission" date="2023-03" db="EMBL/GenBank/DDBJ databases">
        <title>Massive genome expansion in bonnet fungi (Mycena s.s.) driven by repeated elements and novel gene families across ecological guilds.</title>
        <authorList>
            <consortium name="Lawrence Berkeley National Laboratory"/>
            <person name="Harder C.B."/>
            <person name="Miyauchi S."/>
            <person name="Viragh M."/>
            <person name="Kuo A."/>
            <person name="Thoen E."/>
            <person name="Andreopoulos B."/>
            <person name="Lu D."/>
            <person name="Skrede I."/>
            <person name="Drula E."/>
            <person name="Henrissat B."/>
            <person name="Morin E."/>
            <person name="Kohler A."/>
            <person name="Barry K."/>
            <person name="LaButti K."/>
            <person name="Morin E."/>
            <person name="Salamov A."/>
            <person name="Lipzen A."/>
            <person name="Mereny Z."/>
            <person name="Hegedus B."/>
            <person name="Baldrian P."/>
            <person name="Stursova M."/>
            <person name="Weitz H."/>
            <person name="Taylor A."/>
            <person name="Grigoriev I.V."/>
            <person name="Nagy L.G."/>
            <person name="Martin F."/>
            <person name="Kauserud H."/>
        </authorList>
    </citation>
    <scope>NUCLEOTIDE SEQUENCE</scope>
    <source>
        <strain evidence="1">CBHHK002</strain>
    </source>
</reference>
<dbReference type="SUPFAM" id="SSF48452">
    <property type="entry name" value="TPR-like"/>
    <property type="match status" value="1"/>
</dbReference>
<dbReference type="Proteomes" id="UP001218218">
    <property type="component" value="Unassembled WGS sequence"/>
</dbReference>
<proteinExistence type="predicted"/>
<accession>A0AAD7F2R2</accession>
<evidence type="ECO:0000313" key="2">
    <source>
        <dbReference type="Proteomes" id="UP001218218"/>
    </source>
</evidence>
<name>A0AAD7F2R2_9AGAR</name>